<dbReference type="PANTHER" id="PTHR12486:SF4">
    <property type="entry name" value="APRATAXIN"/>
    <property type="match status" value="1"/>
</dbReference>
<dbReference type="GO" id="GO:0003725">
    <property type="term" value="F:double-stranded RNA binding"/>
    <property type="evidence" value="ECO:0007669"/>
    <property type="project" value="TreeGrafter"/>
</dbReference>
<dbReference type="Gene3D" id="3.30.428.10">
    <property type="entry name" value="HIT-like"/>
    <property type="match status" value="1"/>
</dbReference>
<evidence type="ECO:0000256" key="2">
    <source>
        <dbReference type="SAM" id="MobiDB-lite"/>
    </source>
</evidence>
<evidence type="ECO:0000259" key="3">
    <source>
        <dbReference type="Pfam" id="PF16278"/>
    </source>
</evidence>
<name>A0A8S0W1G9_CYCAE</name>
<evidence type="ECO:0000313" key="4">
    <source>
        <dbReference type="EMBL" id="CAA7271755.1"/>
    </source>
</evidence>
<dbReference type="InterPro" id="IPR036265">
    <property type="entry name" value="HIT-like_sf"/>
</dbReference>
<dbReference type="InterPro" id="IPR032566">
    <property type="entry name" value="Znf-C2HE"/>
</dbReference>
<feature type="domain" description="Aprataxin C2HE/C2H2/C2HC zinc finger" evidence="3">
    <location>
        <begin position="145"/>
        <end position="210"/>
    </location>
</feature>
<protein>
    <recommendedName>
        <fullName evidence="3">Aprataxin C2HE/C2H2/C2HC zinc finger domain-containing protein</fullName>
    </recommendedName>
</protein>
<accession>A0A8S0W1G9</accession>
<dbReference type="GO" id="GO:0003697">
    <property type="term" value="F:single-stranded DNA binding"/>
    <property type="evidence" value="ECO:0007669"/>
    <property type="project" value="TreeGrafter"/>
</dbReference>
<feature type="coiled-coil region" evidence="1">
    <location>
        <begin position="70"/>
        <end position="97"/>
    </location>
</feature>
<dbReference type="GO" id="GO:0033699">
    <property type="term" value="F:DNA 5'-adenosine monophosphate hydrolase activity"/>
    <property type="evidence" value="ECO:0007669"/>
    <property type="project" value="TreeGrafter"/>
</dbReference>
<gene>
    <name evidence="4" type="ORF">AAE3_LOCUS13858</name>
</gene>
<reference evidence="4 5" key="1">
    <citation type="submission" date="2020-01" db="EMBL/GenBank/DDBJ databases">
        <authorList>
            <person name="Gupta K D."/>
        </authorList>
    </citation>
    <scope>NUCLEOTIDE SEQUENCE [LARGE SCALE GENOMIC DNA]</scope>
</reference>
<dbReference type="SUPFAM" id="SSF54197">
    <property type="entry name" value="HIT-like"/>
    <property type="match status" value="1"/>
</dbReference>
<dbReference type="Pfam" id="PF16278">
    <property type="entry name" value="zf-C2HE"/>
    <property type="match status" value="1"/>
</dbReference>
<keyword evidence="5" id="KW-1185">Reference proteome</keyword>
<dbReference type="GO" id="GO:0000012">
    <property type="term" value="P:single strand break repair"/>
    <property type="evidence" value="ECO:0007669"/>
    <property type="project" value="TreeGrafter"/>
</dbReference>
<dbReference type="GO" id="GO:0030983">
    <property type="term" value="F:mismatched DNA binding"/>
    <property type="evidence" value="ECO:0007669"/>
    <property type="project" value="TreeGrafter"/>
</dbReference>
<dbReference type="Proteomes" id="UP000467700">
    <property type="component" value="Unassembled WGS sequence"/>
</dbReference>
<dbReference type="EMBL" id="CACVBS010000112">
    <property type="protein sequence ID" value="CAA7271755.1"/>
    <property type="molecule type" value="Genomic_DNA"/>
</dbReference>
<dbReference type="AlphaFoldDB" id="A0A8S0W1G9"/>
<feature type="compositionally biased region" description="Basic residues" evidence="2">
    <location>
        <begin position="213"/>
        <end position="225"/>
    </location>
</feature>
<sequence>MSNLTILRTYAQKAPETLPPSILFKQSAKNITIFDGYPKSIFHFLILPRIQEPLTADTLRSLPSLLKGDKEQAKSVIDAIAEDAKAVKKEIQEEMVERYGFKWDIWTGFHGVPSMEHLHLHVLSADLCSERMKNKKHYNSFHPKLGFFLHLNDVLSWFDAESSYFSNQIKNLKPSNYEPILKEPLACFHCRSEMKNIPSLKAHLQEEWDKLERRAKRPAPRKRKAPNAESQADNTEATGSKRAKSEAEEPETASGTI</sequence>
<evidence type="ECO:0000256" key="1">
    <source>
        <dbReference type="SAM" id="Coils"/>
    </source>
</evidence>
<keyword evidence="1" id="KW-0175">Coiled coil</keyword>
<dbReference type="GO" id="GO:0005634">
    <property type="term" value="C:nucleus"/>
    <property type="evidence" value="ECO:0007669"/>
    <property type="project" value="TreeGrafter"/>
</dbReference>
<dbReference type="GO" id="GO:1990165">
    <property type="term" value="F:single-strand break-containing DNA binding"/>
    <property type="evidence" value="ECO:0007669"/>
    <property type="project" value="TreeGrafter"/>
</dbReference>
<dbReference type="OrthoDB" id="3512845at2759"/>
<feature type="region of interest" description="Disordered" evidence="2">
    <location>
        <begin position="211"/>
        <end position="257"/>
    </location>
</feature>
<proteinExistence type="predicted"/>
<feature type="compositionally biased region" description="Polar residues" evidence="2">
    <location>
        <begin position="228"/>
        <end position="238"/>
    </location>
</feature>
<comment type="caution">
    <text evidence="4">The sequence shown here is derived from an EMBL/GenBank/DDBJ whole genome shotgun (WGS) entry which is preliminary data.</text>
</comment>
<organism evidence="4 5">
    <name type="scientific">Cyclocybe aegerita</name>
    <name type="common">Black poplar mushroom</name>
    <name type="synonym">Agrocybe aegerita</name>
    <dbReference type="NCBI Taxonomy" id="1973307"/>
    <lineage>
        <taxon>Eukaryota</taxon>
        <taxon>Fungi</taxon>
        <taxon>Dikarya</taxon>
        <taxon>Basidiomycota</taxon>
        <taxon>Agaricomycotina</taxon>
        <taxon>Agaricomycetes</taxon>
        <taxon>Agaricomycetidae</taxon>
        <taxon>Agaricales</taxon>
        <taxon>Agaricineae</taxon>
        <taxon>Bolbitiaceae</taxon>
        <taxon>Cyclocybe</taxon>
    </lineage>
</organism>
<evidence type="ECO:0000313" key="5">
    <source>
        <dbReference type="Proteomes" id="UP000467700"/>
    </source>
</evidence>
<dbReference type="PANTHER" id="PTHR12486">
    <property type="entry name" value="APRATAXIN-RELATED"/>
    <property type="match status" value="1"/>
</dbReference>
<dbReference type="Pfam" id="PF11969">
    <property type="entry name" value="DcpS_C"/>
    <property type="match status" value="1"/>
</dbReference>